<accession>A0A089LQ41</accession>
<dbReference type="InterPro" id="IPR004358">
    <property type="entry name" value="Sig_transdc_His_kin-like_C"/>
</dbReference>
<dbReference type="RefSeq" id="WP_038694434.1">
    <property type="nucleotide sequence ID" value="NZ_CP009286.1"/>
</dbReference>
<evidence type="ECO:0000256" key="7">
    <source>
        <dbReference type="ARBA" id="ARBA00022840"/>
    </source>
</evidence>
<dbReference type="Gene3D" id="3.30.565.10">
    <property type="entry name" value="Histidine kinase-like ATPase, C-terminal domain"/>
    <property type="match status" value="1"/>
</dbReference>
<dbReference type="InterPro" id="IPR036097">
    <property type="entry name" value="HisK_dim/P_sf"/>
</dbReference>
<dbReference type="GO" id="GO:0000155">
    <property type="term" value="F:phosphorelay sensor kinase activity"/>
    <property type="evidence" value="ECO:0007669"/>
    <property type="project" value="InterPro"/>
</dbReference>
<dbReference type="PROSITE" id="PS50109">
    <property type="entry name" value="HIS_KIN"/>
    <property type="match status" value="1"/>
</dbReference>
<evidence type="ECO:0000256" key="1">
    <source>
        <dbReference type="ARBA" id="ARBA00000085"/>
    </source>
</evidence>
<protein>
    <recommendedName>
        <fullName evidence="2">histidine kinase</fullName>
        <ecNumber evidence="2">2.7.13.3</ecNumber>
    </recommendedName>
</protein>
<keyword evidence="7" id="KW-0067">ATP-binding</keyword>
<dbReference type="SMART" id="SM00387">
    <property type="entry name" value="HATPase_c"/>
    <property type="match status" value="1"/>
</dbReference>
<dbReference type="GO" id="GO:0005524">
    <property type="term" value="F:ATP binding"/>
    <property type="evidence" value="ECO:0007669"/>
    <property type="project" value="UniProtKB-KW"/>
</dbReference>
<dbReference type="SMART" id="SM00388">
    <property type="entry name" value="HisKA"/>
    <property type="match status" value="1"/>
</dbReference>
<dbReference type="PRINTS" id="PR00344">
    <property type="entry name" value="BCTRLSENSOR"/>
</dbReference>
<keyword evidence="5" id="KW-0547">Nucleotide-binding</keyword>
<dbReference type="OrthoDB" id="9815750at2"/>
<dbReference type="SUPFAM" id="SSF47384">
    <property type="entry name" value="Homodimeric domain of signal transducing histidine kinase"/>
    <property type="match status" value="1"/>
</dbReference>
<dbReference type="SUPFAM" id="SSF55874">
    <property type="entry name" value="ATPase domain of HSP90 chaperone/DNA topoisomerase II/histidine kinase"/>
    <property type="match status" value="1"/>
</dbReference>
<dbReference type="PROSITE" id="PS50112">
    <property type="entry name" value="PAS"/>
    <property type="match status" value="1"/>
</dbReference>
<dbReference type="InterPro" id="IPR005467">
    <property type="entry name" value="His_kinase_dom"/>
</dbReference>
<dbReference type="InterPro" id="IPR003594">
    <property type="entry name" value="HATPase_dom"/>
</dbReference>
<evidence type="ECO:0000259" key="9">
    <source>
        <dbReference type="PROSITE" id="PS50109"/>
    </source>
</evidence>
<dbReference type="PANTHER" id="PTHR43065:SF10">
    <property type="entry name" value="PEROXIDE STRESS-ACTIVATED HISTIDINE KINASE MAK3"/>
    <property type="match status" value="1"/>
</dbReference>
<dbReference type="AlphaFoldDB" id="A0A089LQ41"/>
<evidence type="ECO:0000256" key="2">
    <source>
        <dbReference type="ARBA" id="ARBA00012438"/>
    </source>
</evidence>
<sequence>MLHEIQESRLLTARPFQAGLLDRTYENVLEHIDSGVMLFDEDGILTFANARAYGMLELQHYSLAGRSLVFLLTHPVLSRQKRKQLLRLYRETVYKGRRAHEFSDEYGRYWQVSASYGPEMNGSYLFLIKEISEYKQIERTAYQNDNLAMLGKLSASIAHEIRNPLTAIRGFIQLLRPHLQGLGKEEYAKIILAEIDRANDIIHEFLSSSKPSSPQASLITVSDLLKEVILLTESEVLMKGGQIELTGVAGDLCLYADVKQIKQVLINMIRNSLEAITDRVDGTMGRIELSADRDGNEVRISVADNGKGMDTCTLSRLFHQFFTTKENGTGLGLSVSDRIIKNHGGHISVTSRLNEGTCFIVSLPLTTSYKA</sequence>
<evidence type="ECO:0000256" key="5">
    <source>
        <dbReference type="ARBA" id="ARBA00022741"/>
    </source>
</evidence>
<evidence type="ECO:0000256" key="8">
    <source>
        <dbReference type="ARBA" id="ARBA00023012"/>
    </source>
</evidence>
<dbReference type="InterPro" id="IPR000014">
    <property type="entry name" value="PAS"/>
</dbReference>
<dbReference type="HOGENOM" id="CLU_000445_114_39_9"/>
<dbReference type="STRING" id="169760.PSTEL_07490"/>
<evidence type="ECO:0000313" key="11">
    <source>
        <dbReference type="EMBL" id="AIQ62972.1"/>
    </source>
</evidence>
<dbReference type="SUPFAM" id="SSF55785">
    <property type="entry name" value="PYP-like sensor domain (PAS domain)"/>
    <property type="match status" value="1"/>
</dbReference>
<organism evidence="11 12">
    <name type="scientific">Paenibacillus stellifer</name>
    <dbReference type="NCBI Taxonomy" id="169760"/>
    <lineage>
        <taxon>Bacteria</taxon>
        <taxon>Bacillati</taxon>
        <taxon>Bacillota</taxon>
        <taxon>Bacilli</taxon>
        <taxon>Bacillales</taxon>
        <taxon>Paenibacillaceae</taxon>
        <taxon>Paenibacillus</taxon>
    </lineage>
</organism>
<keyword evidence="12" id="KW-1185">Reference proteome</keyword>
<gene>
    <name evidence="11" type="ORF">PSTEL_07490</name>
</gene>
<reference evidence="11 12" key="1">
    <citation type="submission" date="2014-08" db="EMBL/GenBank/DDBJ databases">
        <title>Comparative genomics of the Paenibacillus odorifer group.</title>
        <authorList>
            <person name="den Bakker H.C."/>
            <person name="Tsai Y.-C."/>
            <person name="Martin N."/>
            <person name="Korlach J."/>
            <person name="Wiedmann M."/>
        </authorList>
    </citation>
    <scope>NUCLEOTIDE SEQUENCE [LARGE SCALE GENOMIC DNA]</scope>
    <source>
        <strain evidence="11 12">DSM 14472</strain>
    </source>
</reference>
<dbReference type="Pfam" id="PF02518">
    <property type="entry name" value="HATPase_c"/>
    <property type="match status" value="1"/>
</dbReference>
<proteinExistence type="predicted"/>
<evidence type="ECO:0000259" key="10">
    <source>
        <dbReference type="PROSITE" id="PS50112"/>
    </source>
</evidence>
<evidence type="ECO:0000256" key="4">
    <source>
        <dbReference type="ARBA" id="ARBA00022679"/>
    </source>
</evidence>
<dbReference type="InterPro" id="IPR003661">
    <property type="entry name" value="HisK_dim/P_dom"/>
</dbReference>
<keyword evidence="6 11" id="KW-0418">Kinase</keyword>
<dbReference type="PANTHER" id="PTHR43065">
    <property type="entry name" value="SENSOR HISTIDINE KINASE"/>
    <property type="match status" value="1"/>
</dbReference>
<comment type="catalytic activity">
    <reaction evidence="1">
        <text>ATP + protein L-histidine = ADP + protein N-phospho-L-histidine.</text>
        <dbReference type="EC" id="2.7.13.3"/>
    </reaction>
</comment>
<dbReference type="Pfam" id="PF00512">
    <property type="entry name" value="HisKA"/>
    <property type="match status" value="1"/>
</dbReference>
<dbReference type="CDD" id="cd00082">
    <property type="entry name" value="HisKA"/>
    <property type="match status" value="1"/>
</dbReference>
<keyword evidence="4" id="KW-0808">Transferase</keyword>
<dbReference type="InterPro" id="IPR035965">
    <property type="entry name" value="PAS-like_dom_sf"/>
</dbReference>
<dbReference type="Proteomes" id="UP000029507">
    <property type="component" value="Chromosome"/>
</dbReference>
<evidence type="ECO:0000256" key="6">
    <source>
        <dbReference type="ARBA" id="ARBA00022777"/>
    </source>
</evidence>
<keyword evidence="8" id="KW-0902">Two-component regulatory system</keyword>
<dbReference type="KEGG" id="pste:PSTEL_07490"/>
<dbReference type="EC" id="2.7.13.3" evidence="2"/>
<dbReference type="Gene3D" id="1.10.287.130">
    <property type="match status" value="1"/>
</dbReference>
<evidence type="ECO:0000313" key="12">
    <source>
        <dbReference type="Proteomes" id="UP000029507"/>
    </source>
</evidence>
<dbReference type="InterPro" id="IPR036890">
    <property type="entry name" value="HATPase_C_sf"/>
</dbReference>
<dbReference type="Gene3D" id="3.30.450.20">
    <property type="entry name" value="PAS domain"/>
    <property type="match status" value="1"/>
</dbReference>
<evidence type="ECO:0000256" key="3">
    <source>
        <dbReference type="ARBA" id="ARBA00022553"/>
    </source>
</evidence>
<dbReference type="EMBL" id="CP009286">
    <property type="protein sequence ID" value="AIQ62972.1"/>
    <property type="molecule type" value="Genomic_DNA"/>
</dbReference>
<feature type="domain" description="PAS" evidence="10">
    <location>
        <begin position="21"/>
        <end position="75"/>
    </location>
</feature>
<feature type="domain" description="Histidine kinase" evidence="9">
    <location>
        <begin position="156"/>
        <end position="367"/>
    </location>
</feature>
<keyword evidence="3" id="KW-0597">Phosphoprotein</keyword>
<dbReference type="Pfam" id="PF13188">
    <property type="entry name" value="PAS_8"/>
    <property type="match status" value="1"/>
</dbReference>
<name>A0A089LQ41_9BACL</name>